<dbReference type="InterPro" id="IPR018194">
    <property type="entry name" value="Ni-dep_hyd_lsu_Ni_BS"/>
</dbReference>
<evidence type="ECO:0000256" key="3">
    <source>
        <dbReference type="ARBA" id="ARBA00022596"/>
    </source>
</evidence>
<comment type="cofactor">
    <cofactor evidence="1">
        <name>Ni(2+)</name>
        <dbReference type="ChEBI" id="CHEBI:49786"/>
    </cofactor>
</comment>
<dbReference type="PROSITE" id="PS00508">
    <property type="entry name" value="NI_HGENASE_L_2"/>
    <property type="match status" value="1"/>
</dbReference>
<gene>
    <name evidence="6" type="ORF">ACFL2Z_02630</name>
</gene>
<evidence type="ECO:0000256" key="1">
    <source>
        <dbReference type="ARBA" id="ARBA00001967"/>
    </source>
</evidence>
<dbReference type="SUPFAM" id="SSF56762">
    <property type="entry name" value="HydB/Nqo4-like"/>
    <property type="match status" value="1"/>
</dbReference>
<accession>A0ABV6YP02</accession>
<dbReference type="InterPro" id="IPR029014">
    <property type="entry name" value="NiFe-Hase_large"/>
</dbReference>
<keyword evidence="3" id="KW-0533">Nickel</keyword>
<evidence type="ECO:0000256" key="2">
    <source>
        <dbReference type="ARBA" id="ARBA00009292"/>
    </source>
</evidence>
<dbReference type="PANTHER" id="PTHR43600">
    <property type="entry name" value="COENZYME F420 HYDROGENASE, SUBUNIT ALPHA"/>
    <property type="match status" value="1"/>
</dbReference>
<keyword evidence="4" id="KW-0479">Metal-binding</keyword>
<keyword evidence="7" id="KW-1185">Reference proteome</keyword>
<organism evidence="6 7">
    <name type="scientific">Eiseniibacteriota bacterium</name>
    <dbReference type="NCBI Taxonomy" id="2212470"/>
    <lineage>
        <taxon>Bacteria</taxon>
        <taxon>Candidatus Eiseniibacteriota</taxon>
    </lineage>
</organism>
<reference evidence="6 7" key="1">
    <citation type="submission" date="2024-09" db="EMBL/GenBank/DDBJ databases">
        <authorList>
            <person name="D'Angelo T."/>
        </authorList>
    </citation>
    <scope>NUCLEOTIDE SEQUENCE [LARGE SCALE GENOMIC DNA]</scope>
    <source>
        <strain evidence="6">SAG AM-311-F02</strain>
    </source>
</reference>
<keyword evidence="5" id="KW-0560">Oxidoreductase</keyword>
<protein>
    <submittedName>
        <fullName evidence="6">Ni/Fe hydrogenase subunit alpha</fullName>
    </submittedName>
</protein>
<dbReference type="EMBL" id="JBHPEI010000030">
    <property type="protein sequence ID" value="MFC1799787.1"/>
    <property type="molecule type" value="Genomic_DNA"/>
</dbReference>
<dbReference type="Gene3D" id="1.10.645.10">
    <property type="entry name" value="Cytochrome-c3 Hydrogenase, chain B"/>
    <property type="match status" value="1"/>
</dbReference>
<dbReference type="InterPro" id="IPR001501">
    <property type="entry name" value="Ni-dep_hyd_lsu"/>
</dbReference>
<dbReference type="PANTHER" id="PTHR43600:SF2">
    <property type="entry name" value="F420-NON-REDUCING HYDROGENASE VHU SUBUNIT A"/>
    <property type="match status" value="1"/>
</dbReference>
<sequence length="502" mass="55597">MKRITIDPITRLEGHGKIEVFLNDDGEVANVYFQVPELRGFEQFCVGRPVEELPRITTRICGVCPEAHHMASVKAADAVYHVDPPPTAKKLRELLYQAFYVTDHTTHFYILGGPDFVMGPDAAVAERNILGVIAKVGAEIGLKVINLRKHCHNMIKMMGGRSIHPVFALPGGVSKALCEEDRKKVEEVAKEAIEFSKFTFQLFEDIVLKNSDYVKLITSDAYAHQTYNMGLVDENNHTNFYDGKIRVTAPDGTEFAKFEAKDYRDHIAERVEPYSYLKYPYLKNVGWKGFVDGMDSGVYKATPLSRCNAADGLATPLAQAEYDKMYETLGGKPVHATLATHWARIIELMYAAEKMLDLATDPDITKGSPQGTSKGIERALAKEIRTIPTATPDEGVGVVEAPRGTLYHHYKTDSDGIITEANLIVGTTNNNAPIAMSLKKAAQGVIKKNGEITEGALNLVEMAFRAYDPCLGCATHTLPGQMPIEVVVYDKDRNEISRKSRL</sequence>
<comment type="similarity">
    <text evidence="2">Belongs to the [NiFe]/[NiFeSe] hydrogenase large subunit family.</text>
</comment>
<dbReference type="Proteomes" id="UP001594288">
    <property type="component" value="Unassembled WGS sequence"/>
</dbReference>
<proteinExistence type="inferred from homology"/>
<evidence type="ECO:0000313" key="6">
    <source>
        <dbReference type="EMBL" id="MFC1799787.1"/>
    </source>
</evidence>
<name>A0ABV6YP02_UNCEI</name>
<evidence type="ECO:0000256" key="5">
    <source>
        <dbReference type="ARBA" id="ARBA00023002"/>
    </source>
</evidence>
<dbReference type="Pfam" id="PF00374">
    <property type="entry name" value="NiFeSe_Hases"/>
    <property type="match status" value="2"/>
</dbReference>
<comment type="caution">
    <text evidence="6">The sequence shown here is derived from an EMBL/GenBank/DDBJ whole genome shotgun (WGS) entry which is preliminary data.</text>
</comment>
<evidence type="ECO:0000256" key="4">
    <source>
        <dbReference type="ARBA" id="ARBA00022723"/>
    </source>
</evidence>
<evidence type="ECO:0000313" key="7">
    <source>
        <dbReference type="Proteomes" id="UP001594288"/>
    </source>
</evidence>